<organism evidence="1">
    <name type="scientific">mine drainage metagenome</name>
    <dbReference type="NCBI Taxonomy" id="410659"/>
    <lineage>
        <taxon>unclassified sequences</taxon>
        <taxon>metagenomes</taxon>
        <taxon>ecological metagenomes</taxon>
    </lineage>
</organism>
<dbReference type="AlphaFoldDB" id="A0A1J5SPX7"/>
<dbReference type="InterPro" id="IPR007434">
    <property type="entry name" value="FemAB-like"/>
</dbReference>
<gene>
    <name evidence="1" type="ORF">GALL_157280</name>
</gene>
<proteinExistence type="predicted"/>
<name>A0A1J5SPX7_9ZZZZ</name>
<accession>A0A1J5SPX7</accession>
<dbReference type="PANTHER" id="PTHR47017">
    <property type="entry name" value="ACYL-COA"/>
    <property type="match status" value="1"/>
</dbReference>
<protein>
    <recommendedName>
        <fullName evidence="2">GNAT family N-acetyltransferase</fullName>
    </recommendedName>
</protein>
<dbReference type="Pfam" id="PF04339">
    <property type="entry name" value="FemAB_like"/>
    <property type="match status" value="1"/>
</dbReference>
<reference evidence="1" key="1">
    <citation type="submission" date="2016-10" db="EMBL/GenBank/DDBJ databases">
        <title>Sequence of Gallionella enrichment culture.</title>
        <authorList>
            <person name="Poehlein A."/>
            <person name="Muehling M."/>
            <person name="Daniel R."/>
        </authorList>
    </citation>
    <scope>NUCLEOTIDE SEQUENCE</scope>
</reference>
<sequence>MDAPELKIVTDLAEIPAAQWDALAGHDPFLSHAYLYALQASGCATPPFGWRAQFVTLWQGSQLLGAMPLYVKMNSYGELVFDFAWADAYHRHGLRYYPKLVCAVPFTPVTGARLLAQSDEVRALMLESALRLAQETGMSSLHCLFLDEAAIRAARAHGMMLREDVQFHWQNPGYRDFEDFLAALSRDKRKRIRQERRKVREAGIELQCVTGEEASAEQWAFFAECYANTHRQYNSPPSLNADFFQRIGVTMRPHTLLVIASRAGRPIASALNFHTRDALYGRSWGALEFHSGLHFETCYYTAIEFCIARGIRTFEGGAQGEHKLARGFLPVTTRSAHWLAHPRFAQAVENYLQHEAGAVAGYLDELNERTPFKRT</sequence>
<comment type="caution">
    <text evidence="1">The sequence shown here is derived from an EMBL/GenBank/DDBJ whole genome shotgun (WGS) entry which is preliminary data.</text>
</comment>
<dbReference type="InterPro" id="IPR016181">
    <property type="entry name" value="Acyl_CoA_acyltransferase"/>
</dbReference>
<dbReference type="Gene3D" id="3.40.630.30">
    <property type="match status" value="1"/>
</dbReference>
<dbReference type="EMBL" id="MLJW01000077">
    <property type="protein sequence ID" value="OIR02110.1"/>
    <property type="molecule type" value="Genomic_DNA"/>
</dbReference>
<dbReference type="SUPFAM" id="SSF55729">
    <property type="entry name" value="Acyl-CoA N-acyltransferases (Nat)"/>
    <property type="match status" value="1"/>
</dbReference>
<dbReference type="PANTHER" id="PTHR47017:SF1">
    <property type="entry name" value="ACYL-COA"/>
    <property type="match status" value="1"/>
</dbReference>
<evidence type="ECO:0008006" key="2">
    <source>
        <dbReference type="Google" id="ProtNLM"/>
    </source>
</evidence>
<evidence type="ECO:0000313" key="1">
    <source>
        <dbReference type="EMBL" id="OIR02110.1"/>
    </source>
</evidence>